<evidence type="ECO:0000256" key="1">
    <source>
        <dbReference type="SAM" id="MobiDB-lite"/>
    </source>
</evidence>
<keyword evidence="2" id="KW-1133">Transmembrane helix</keyword>
<dbReference type="Proteomes" id="UP000821837">
    <property type="component" value="Chromosome 3"/>
</dbReference>
<feature type="chain" id="PRO_5039457211" evidence="3">
    <location>
        <begin position="24"/>
        <end position="661"/>
    </location>
</feature>
<feature type="region of interest" description="Disordered" evidence="1">
    <location>
        <begin position="75"/>
        <end position="117"/>
    </location>
</feature>
<reference evidence="4" key="1">
    <citation type="journal article" date="2020" name="Cell">
        <title>Large-Scale Comparative Analyses of Tick Genomes Elucidate Their Genetic Diversity and Vector Capacities.</title>
        <authorList>
            <consortium name="Tick Genome and Microbiome Consortium (TIGMIC)"/>
            <person name="Jia N."/>
            <person name="Wang J."/>
            <person name="Shi W."/>
            <person name="Du L."/>
            <person name="Sun Y."/>
            <person name="Zhan W."/>
            <person name="Jiang J.F."/>
            <person name="Wang Q."/>
            <person name="Zhang B."/>
            <person name="Ji P."/>
            <person name="Bell-Sakyi L."/>
            <person name="Cui X.M."/>
            <person name="Yuan T.T."/>
            <person name="Jiang B.G."/>
            <person name="Yang W.F."/>
            <person name="Lam T.T."/>
            <person name="Chang Q.C."/>
            <person name="Ding S.J."/>
            <person name="Wang X.J."/>
            <person name="Zhu J.G."/>
            <person name="Ruan X.D."/>
            <person name="Zhao L."/>
            <person name="Wei J.T."/>
            <person name="Ye R.Z."/>
            <person name="Que T.C."/>
            <person name="Du C.H."/>
            <person name="Zhou Y.H."/>
            <person name="Cheng J.X."/>
            <person name="Dai P.F."/>
            <person name="Guo W.B."/>
            <person name="Han X.H."/>
            <person name="Huang E.J."/>
            <person name="Li L.F."/>
            <person name="Wei W."/>
            <person name="Gao Y.C."/>
            <person name="Liu J.Z."/>
            <person name="Shao H.Z."/>
            <person name="Wang X."/>
            <person name="Wang C.C."/>
            <person name="Yang T.C."/>
            <person name="Huo Q.B."/>
            <person name="Li W."/>
            <person name="Chen H.Y."/>
            <person name="Chen S.E."/>
            <person name="Zhou L.G."/>
            <person name="Ni X.B."/>
            <person name="Tian J.H."/>
            <person name="Sheng Y."/>
            <person name="Liu T."/>
            <person name="Pan Y.S."/>
            <person name="Xia L.Y."/>
            <person name="Li J."/>
            <person name="Zhao F."/>
            <person name="Cao W.C."/>
        </authorList>
    </citation>
    <scope>NUCLEOTIDE SEQUENCE</scope>
    <source>
        <strain evidence="4">Rsan-2018</strain>
    </source>
</reference>
<sequence>MASMRVRTAVVVVLVLCWAFAAGGGVSDDSGRSSLTKKRNAMIDFHDSLAKFASSLRNFQRKGQQVLDAAVAEEGGGGVLPQAPEDGRHAVSEDNGLSRSRRHHGRGLGDVGVDAEDGGPFNPNAYATHSAEDLVQKRDDESVRVIRIKILHHGRDNEEDYHSDVARRLPPKTTPCPVSHLVTAARRRATAMTARTAKTSKIGKKSSAASTSTTASVAYCAQDDTVKEVPQELEDHKDDRNGHHNEEPHGHDEDKQVASGNEESHADAQPSRDVHEPHTDGDGVTNAEDNGSLGAEYAESETTKIATGARAKPFKLHSRGDHLRIHIVHRPSNPQADVNETFFANHSFVNKTGHDVLMVKTDDHFFATNGSRVFKVREADRHLFPAGVSFNNAAILKNEEQQPYLVNQDYVEEFEKRVKRVNESLQRIRNYRQPPNAKIRSRRENVRSMRSLRFAPSAKRAVTPSRKADNQNSHVIGASSGNIRIIFNRRADNEKGAPEAVVAKPAPIIAEANGGVKLRHNIRVLDPLSRKVSLKGMAKRHVNETTAQNEQGDDVVNVVVNNSNSNEPSMAILEKPVTRVSYVQESGPVVSKYEQFRFRAIALTAVLAAAAVFSVSAVSVVLYFDLNRLVRFVRSFNYTALDMSSPIDDDIEEVYSYTPTP</sequence>
<feature type="signal peptide" evidence="3">
    <location>
        <begin position="1"/>
        <end position="23"/>
    </location>
</feature>
<name>A0A9D4SYC3_RHISA</name>
<evidence type="ECO:0000313" key="4">
    <source>
        <dbReference type="EMBL" id="KAH7961500.1"/>
    </source>
</evidence>
<accession>A0A9D4SYC3</accession>
<reference evidence="4" key="2">
    <citation type="submission" date="2021-09" db="EMBL/GenBank/DDBJ databases">
        <authorList>
            <person name="Jia N."/>
            <person name="Wang J."/>
            <person name="Shi W."/>
            <person name="Du L."/>
            <person name="Sun Y."/>
            <person name="Zhan W."/>
            <person name="Jiang J."/>
            <person name="Wang Q."/>
            <person name="Zhang B."/>
            <person name="Ji P."/>
            <person name="Sakyi L.B."/>
            <person name="Cui X."/>
            <person name="Yuan T."/>
            <person name="Jiang B."/>
            <person name="Yang W."/>
            <person name="Lam T.T.-Y."/>
            <person name="Chang Q."/>
            <person name="Ding S."/>
            <person name="Wang X."/>
            <person name="Zhu J."/>
            <person name="Ruan X."/>
            <person name="Zhao L."/>
            <person name="Wei J."/>
            <person name="Que T."/>
            <person name="Du C."/>
            <person name="Cheng J."/>
            <person name="Dai P."/>
            <person name="Han X."/>
            <person name="Huang E."/>
            <person name="Gao Y."/>
            <person name="Liu J."/>
            <person name="Shao H."/>
            <person name="Ye R."/>
            <person name="Li L."/>
            <person name="Wei W."/>
            <person name="Wang X."/>
            <person name="Wang C."/>
            <person name="Huo Q."/>
            <person name="Li W."/>
            <person name="Guo W."/>
            <person name="Chen H."/>
            <person name="Chen S."/>
            <person name="Zhou L."/>
            <person name="Zhou L."/>
            <person name="Ni X."/>
            <person name="Tian J."/>
            <person name="Zhou Y."/>
            <person name="Sheng Y."/>
            <person name="Liu T."/>
            <person name="Pan Y."/>
            <person name="Xia L."/>
            <person name="Li J."/>
            <person name="Zhao F."/>
            <person name="Cao W."/>
        </authorList>
    </citation>
    <scope>NUCLEOTIDE SEQUENCE</scope>
    <source>
        <strain evidence="4">Rsan-2018</strain>
        <tissue evidence="4">Larvae</tissue>
    </source>
</reference>
<feature type="region of interest" description="Disordered" evidence="1">
    <location>
        <begin position="190"/>
        <end position="216"/>
    </location>
</feature>
<feature type="region of interest" description="Disordered" evidence="1">
    <location>
        <begin position="156"/>
        <end position="177"/>
    </location>
</feature>
<protein>
    <submittedName>
        <fullName evidence="4">Uncharacterized protein</fullName>
    </submittedName>
</protein>
<keyword evidence="5" id="KW-1185">Reference proteome</keyword>
<gene>
    <name evidence="4" type="ORF">HPB52_009453</name>
</gene>
<evidence type="ECO:0000256" key="3">
    <source>
        <dbReference type="SAM" id="SignalP"/>
    </source>
</evidence>
<feature type="region of interest" description="Disordered" evidence="1">
    <location>
        <begin position="231"/>
        <end position="291"/>
    </location>
</feature>
<evidence type="ECO:0000256" key="2">
    <source>
        <dbReference type="SAM" id="Phobius"/>
    </source>
</evidence>
<keyword evidence="2" id="KW-0472">Membrane</keyword>
<keyword evidence="3" id="KW-0732">Signal</keyword>
<dbReference type="AlphaFoldDB" id="A0A9D4SYC3"/>
<keyword evidence="2" id="KW-0812">Transmembrane</keyword>
<dbReference type="EMBL" id="JABSTV010001249">
    <property type="protein sequence ID" value="KAH7961500.1"/>
    <property type="molecule type" value="Genomic_DNA"/>
</dbReference>
<comment type="caution">
    <text evidence="4">The sequence shown here is derived from an EMBL/GenBank/DDBJ whole genome shotgun (WGS) entry which is preliminary data.</text>
</comment>
<feature type="transmembrane region" description="Helical" evidence="2">
    <location>
        <begin position="600"/>
        <end position="624"/>
    </location>
</feature>
<organism evidence="4 5">
    <name type="scientific">Rhipicephalus sanguineus</name>
    <name type="common">Brown dog tick</name>
    <name type="synonym">Ixodes sanguineus</name>
    <dbReference type="NCBI Taxonomy" id="34632"/>
    <lineage>
        <taxon>Eukaryota</taxon>
        <taxon>Metazoa</taxon>
        <taxon>Ecdysozoa</taxon>
        <taxon>Arthropoda</taxon>
        <taxon>Chelicerata</taxon>
        <taxon>Arachnida</taxon>
        <taxon>Acari</taxon>
        <taxon>Parasitiformes</taxon>
        <taxon>Ixodida</taxon>
        <taxon>Ixodoidea</taxon>
        <taxon>Ixodidae</taxon>
        <taxon>Rhipicephalinae</taxon>
        <taxon>Rhipicephalus</taxon>
        <taxon>Rhipicephalus</taxon>
    </lineage>
</organism>
<proteinExistence type="predicted"/>
<feature type="compositionally biased region" description="Basic and acidic residues" evidence="1">
    <location>
        <begin position="156"/>
        <end position="167"/>
    </location>
</feature>
<evidence type="ECO:0000313" key="5">
    <source>
        <dbReference type="Proteomes" id="UP000821837"/>
    </source>
</evidence>
<feature type="compositionally biased region" description="Basic and acidic residues" evidence="1">
    <location>
        <begin position="231"/>
        <end position="281"/>
    </location>
</feature>